<dbReference type="Proteomes" id="UP001597171">
    <property type="component" value="Unassembled WGS sequence"/>
</dbReference>
<dbReference type="RefSeq" id="WP_378775720.1">
    <property type="nucleotide sequence ID" value="NZ_JBHTMX010000093.1"/>
</dbReference>
<name>A0ABW3Z894_9HYPH</name>
<proteinExistence type="predicted"/>
<accession>A0ABW3Z894</accession>
<feature type="chain" id="PRO_5046361537" evidence="1">
    <location>
        <begin position="25"/>
        <end position="155"/>
    </location>
</feature>
<sequence>MQTRPLAALTLALSAALAPGAALAEAADRLAGQIRAANFNELRAFADRHVDKVVVLDVAVLAGSRSKAAELKMDGGPGGVSVFLAEPRDPDAAPKTPGDRFELFVMKGEGVQQNPPRIMGAYRLSYGGMNQGIVSYALEPVAAAPSSTGRTTTLK</sequence>
<evidence type="ECO:0000313" key="2">
    <source>
        <dbReference type="EMBL" id="MFD1332504.1"/>
    </source>
</evidence>
<keyword evidence="3" id="KW-1185">Reference proteome</keyword>
<gene>
    <name evidence="2" type="ORF">ACFQ4O_10890</name>
</gene>
<evidence type="ECO:0000313" key="3">
    <source>
        <dbReference type="Proteomes" id="UP001597171"/>
    </source>
</evidence>
<organism evidence="2 3">
    <name type="scientific">Methylopila musalis</name>
    <dbReference type="NCBI Taxonomy" id="1134781"/>
    <lineage>
        <taxon>Bacteria</taxon>
        <taxon>Pseudomonadati</taxon>
        <taxon>Pseudomonadota</taxon>
        <taxon>Alphaproteobacteria</taxon>
        <taxon>Hyphomicrobiales</taxon>
        <taxon>Methylopilaceae</taxon>
        <taxon>Methylopila</taxon>
    </lineage>
</organism>
<reference evidence="3" key="1">
    <citation type="journal article" date="2019" name="Int. J. Syst. Evol. Microbiol.">
        <title>The Global Catalogue of Microorganisms (GCM) 10K type strain sequencing project: providing services to taxonomists for standard genome sequencing and annotation.</title>
        <authorList>
            <consortium name="The Broad Institute Genomics Platform"/>
            <consortium name="The Broad Institute Genome Sequencing Center for Infectious Disease"/>
            <person name="Wu L."/>
            <person name="Ma J."/>
        </authorList>
    </citation>
    <scope>NUCLEOTIDE SEQUENCE [LARGE SCALE GENOMIC DNA]</scope>
    <source>
        <strain evidence="3">CCUG 61696</strain>
    </source>
</reference>
<comment type="caution">
    <text evidence="2">The sequence shown here is derived from an EMBL/GenBank/DDBJ whole genome shotgun (WGS) entry which is preliminary data.</text>
</comment>
<evidence type="ECO:0000256" key="1">
    <source>
        <dbReference type="SAM" id="SignalP"/>
    </source>
</evidence>
<dbReference type="EMBL" id="JBHTMX010000093">
    <property type="protein sequence ID" value="MFD1332504.1"/>
    <property type="molecule type" value="Genomic_DNA"/>
</dbReference>
<feature type="signal peptide" evidence="1">
    <location>
        <begin position="1"/>
        <end position="24"/>
    </location>
</feature>
<keyword evidence="1" id="KW-0732">Signal</keyword>
<protein>
    <submittedName>
        <fullName evidence="2">Uncharacterized protein</fullName>
    </submittedName>
</protein>